<dbReference type="OrthoDB" id="10252290at2759"/>
<feature type="transmembrane region" description="Helical" evidence="1">
    <location>
        <begin position="116"/>
        <end position="138"/>
    </location>
</feature>
<evidence type="ECO:0000256" key="1">
    <source>
        <dbReference type="SAM" id="Phobius"/>
    </source>
</evidence>
<evidence type="ECO:0000313" key="2">
    <source>
        <dbReference type="EMBL" id="GIQ79388.1"/>
    </source>
</evidence>
<feature type="transmembrane region" description="Helical" evidence="1">
    <location>
        <begin position="336"/>
        <end position="357"/>
    </location>
</feature>
<keyword evidence="3" id="KW-1185">Reference proteome</keyword>
<protein>
    <submittedName>
        <fullName evidence="2">Uncharacterized protein</fullName>
    </submittedName>
</protein>
<feature type="transmembrane region" description="Helical" evidence="1">
    <location>
        <begin position="419"/>
        <end position="440"/>
    </location>
</feature>
<keyword evidence="1" id="KW-1133">Transmembrane helix</keyword>
<keyword evidence="1" id="KW-0812">Transmembrane</keyword>
<gene>
    <name evidence="2" type="ORF">KIPB_000031</name>
</gene>
<feature type="transmembrane region" description="Helical" evidence="1">
    <location>
        <begin position="34"/>
        <end position="53"/>
    </location>
</feature>
<accession>A0A9K3CND0</accession>
<evidence type="ECO:0000313" key="3">
    <source>
        <dbReference type="Proteomes" id="UP000265618"/>
    </source>
</evidence>
<organism evidence="2 3">
    <name type="scientific">Kipferlia bialata</name>
    <dbReference type="NCBI Taxonomy" id="797122"/>
    <lineage>
        <taxon>Eukaryota</taxon>
        <taxon>Metamonada</taxon>
        <taxon>Carpediemonas-like organisms</taxon>
        <taxon>Kipferlia</taxon>
    </lineage>
</organism>
<comment type="caution">
    <text evidence="2">The sequence shown here is derived from an EMBL/GenBank/DDBJ whole genome shotgun (WGS) entry which is preliminary data.</text>
</comment>
<feature type="transmembrane region" description="Helical" evidence="1">
    <location>
        <begin position="274"/>
        <end position="293"/>
    </location>
</feature>
<keyword evidence="1" id="KW-0472">Membrane</keyword>
<dbReference type="EMBL" id="BDIP01000002">
    <property type="protein sequence ID" value="GIQ79388.1"/>
    <property type="molecule type" value="Genomic_DNA"/>
</dbReference>
<feature type="transmembrane region" description="Helical" evidence="1">
    <location>
        <begin position="460"/>
        <end position="478"/>
    </location>
</feature>
<feature type="transmembrane region" description="Helical" evidence="1">
    <location>
        <begin position="377"/>
        <end position="398"/>
    </location>
</feature>
<feature type="transmembrane region" description="Helical" evidence="1">
    <location>
        <begin position="174"/>
        <end position="197"/>
    </location>
</feature>
<reference evidence="2 3" key="1">
    <citation type="journal article" date="2018" name="PLoS ONE">
        <title>The draft genome of Kipferlia bialata reveals reductive genome evolution in fornicate parasites.</title>
        <authorList>
            <person name="Tanifuji G."/>
            <person name="Takabayashi S."/>
            <person name="Kume K."/>
            <person name="Takagi M."/>
            <person name="Nakayama T."/>
            <person name="Kamikawa R."/>
            <person name="Inagaki Y."/>
            <person name="Hashimoto T."/>
        </authorList>
    </citation>
    <scope>NUCLEOTIDE SEQUENCE [LARGE SCALE GENOMIC DNA]</scope>
    <source>
        <strain evidence="2">NY0173</strain>
    </source>
</reference>
<dbReference type="Proteomes" id="UP000265618">
    <property type="component" value="Unassembled WGS sequence"/>
</dbReference>
<feature type="transmembrane region" description="Helical" evidence="1">
    <location>
        <begin position="218"/>
        <end position="235"/>
    </location>
</feature>
<name>A0A9K3CND0_9EUKA</name>
<sequence>MATEVLSPVSKTEVSHDTVKSEKAGPKRLISMDFIRGCAILFMLFVHSAGGGADTEYYLNPMDTLYKKLTVLLFLPAVIFGGWRGIFVQVSGAVFGYVQVSRAFKMLRKGRRHYRAFCVALLTRYLAAMVFMFVLAGVQQWLRGLWYQCIPNDQMFWKFRWYQMGQVESNPLPFFALAFPLVVVFLILFVPVVSYVCERLSPETAPAHHSHTPRRSRLLALAAVFYVLSLMFPLLTEPVRRWVERVKDWTRYQYATDKFTNIDSSFGDWYSLQWPQILSGWFMGVFPFFGAMLQGVSIGAMLRYACDTKEGVEGEGEGEGEGPKVESPHSARVYRLLWLSAIPYALMGVITTAVYGLDALITSPDTKVDPACQFMAVPQYYILCSLETLGVTFMLGVFERVDRETAARRAAKTLWVRRFSTVSLTVFALEFCVEGPVTYMLRFWDEDIVGWMNSRNTYAILARCFLTLLSWYLVTLAFDATECKFTPDWCLTAMARVLGGQKTWDPLHWQHTRAVPVACLEVRPKTEAEREGEREDVHEAVAVDVSESVKEGGTSGGAAVESPDGLAIAQHLSIEGPTLGTTI</sequence>
<dbReference type="AlphaFoldDB" id="A0A9K3CND0"/>
<feature type="transmembrane region" description="Helical" evidence="1">
    <location>
        <begin position="73"/>
        <end position="95"/>
    </location>
</feature>
<proteinExistence type="predicted"/>